<sequence>MPGRGVVNIAGTNKTYFFHGDKYAQVEWSAGFKRVDAVLPIRPHPHRAYFFCGDKYQRIDYVPDPAQEEALDPLRTIDDSWQALSLAGLKHVDAVPNVPGTTNETYLFCDNKYIRTSWYEGKKDEDILEGPKYISQGWGITGFARFDMVLPHLTKPDHVYIFSEQKYVQVKVCPGGEHQLISDQRPIGKDWWP</sequence>
<protein>
    <recommendedName>
        <fullName evidence="4">Hemopexin</fullName>
    </recommendedName>
</protein>
<dbReference type="InterPro" id="IPR018487">
    <property type="entry name" value="Hemopexin-like_repeat"/>
</dbReference>
<dbReference type="EMBL" id="JACYCF010000006">
    <property type="protein sequence ID" value="KAF8756559.1"/>
    <property type="molecule type" value="Genomic_DNA"/>
</dbReference>
<name>A0A8H7IH53_9AGAM</name>
<proteinExistence type="predicted"/>
<evidence type="ECO:0000313" key="2">
    <source>
        <dbReference type="EMBL" id="KAF8756559.1"/>
    </source>
</evidence>
<evidence type="ECO:0008006" key="4">
    <source>
        <dbReference type="Google" id="ProtNLM"/>
    </source>
</evidence>
<dbReference type="Gene3D" id="2.110.10.10">
    <property type="entry name" value="Hemopexin-like domain"/>
    <property type="match status" value="1"/>
</dbReference>
<organism evidence="2 3">
    <name type="scientific">Rhizoctonia solani</name>
    <dbReference type="NCBI Taxonomy" id="456999"/>
    <lineage>
        <taxon>Eukaryota</taxon>
        <taxon>Fungi</taxon>
        <taxon>Dikarya</taxon>
        <taxon>Basidiomycota</taxon>
        <taxon>Agaricomycotina</taxon>
        <taxon>Agaricomycetes</taxon>
        <taxon>Cantharellales</taxon>
        <taxon>Ceratobasidiaceae</taxon>
        <taxon>Rhizoctonia</taxon>
    </lineage>
</organism>
<evidence type="ECO:0000256" key="1">
    <source>
        <dbReference type="PROSITE-ProRule" id="PRU01011"/>
    </source>
</evidence>
<dbReference type="SUPFAM" id="SSF50923">
    <property type="entry name" value="Hemopexin-like domain"/>
    <property type="match status" value="2"/>
</dbReference>
<reference evidence="2" key="1">
    <citation type="submission" date="2020-09" db="EMBL/GenBank/DDBJ databases">
        <title>Comparative genome analyses of four rice-infecting Rhizoctonia solani isolates reveal extensive enrichment of homogalacturonan modification genes.</title>
        <authorList>
            <person name="Lee D.-Y."/>
            <person name="Jeon J."/>
            <person name="Kim K.-T."/>
            <person name="Cheong K."/>
            <person name="Song H."/>
            <person name="Choi G."/>
            <person name="Ko J."/>
            <person name="Opiyo S.O."/>
            <person name="Zuo S."/>
            <person name="Madhav S."/>
            <person name="Lee Y.-H."/>
            <person name="Wang G.-L."/>
        </authorList>
    </citation>
    <scope>NUCLEOTIDE SEQUENCE</scope>
    <source>
        <strain evidence="2">AG1-IA B2</strain>
    </source>
</reference>
<dbReference type="PROSITE" id="PS51642">
    <property type="entry name" value="HEMOPEXIN_2"/>
    <property type="match status" value="1"/>
</dbReference>
<comment type="caution">
    <text evidence="2">The sequence shown here is derived from an EMBL/GenBank/DDBJ whole genome shotgun (WGS) entry which is preliminary data.</text>
</comment>
<gene>
    <name evidence="2" type="ORF">RHS01_04597</name>
</gene>
<accession>A0A8H7IH53</accession>
<dbReference type="AlphaFoldDB" id="A0A8H7IH53"/>
<dbReference type="Proteomes" id="UP000614334">
    <property type="component" value="Unassembled WGS sequence"/>
</dbReference>
<evidence type="ECO:0000313" key="3">
    <source>
        <dbReference type="Proteomes" id="UP000614334"/>
    </source>
</evidence>
<feature type="repeat" description="Hemopexin" evidence="1">
    <location>
        <begin position="32"/>
        <end position="84"/>
    </location>
</feature>
<dbReference type="InterPro" id="IPR036375">
    <property type="entry name" value="Hemopexin-like_dom_sf"/>
</dbReference>